<dbReference type="GO" id="GO:0005576">
    <property type="term" value="C:extracellular region"/>
    <property type="evidence" value="ECO:0007669"/>
    <property type="project" value="TreeGrafter"/>
</dbReference>
<evidence type="ECO:0000259" key="2">
    <source>
        <dbReference type="PROSITE" id="PS51910"/>
    </source>
</evidence>
<dbReference type="InterPro" id="IPR001223">
    <property type="entry name" value="Glyco_hydro18_cat"/>
</dbReference>
<dbReference type="InterPro" id="IPR017853">
    <property type="entry name" value="GH"/>
</dbReference>
<dbReference type="GO" id="GO:0008061">
    <property type="term" value="F:chitin binding"/>
    <property type="evidence" value="ECO:0007669"/>
    <property type="project" value="TreeGrafter"/>
</dbReference>
<accession>A0A0P4WK32</accession>
<evidence type="ECO:0000256" key="1">
    <source>
        <dbReference type="SAM" id="MobiDB-lite"/>
    </source>
</evidence>
<feature type="region of interest" description="Disordered" evidence="1">
    <location>
        <begin position="82"/>
        <end position="101"/>
    </location>
</feature>
<dbReference type="AlphaFoldDB" id="A0A0P4WK32"/>
<protein>
    <recommendedName>
        <fullName evidence="2">GH18 domain-containing protein</fullName>
    </recommendedName>
</protein>
<dbReference type="EMBL" id="GDRN01034198">
    <property type="protein sequence ID" value="JAI67459.1"/>
    <property type="molecule type" value="Transcribed_RNA"/>
</dbReference>
<feature type="domain" description="GH18" evidence="2">
    <location>
        <begin position="1"/>
        <end position="65"/>
    </location>
</feature>
<sequence length="144" mass="16488">MCVLTEDQWVGYEDPDSLKIKMDYVKDMKLLGAMTWAVDQDDYLGWCNRGKNPMMNTIYEGLKDYMVPEVPTTTTISTTRVTYWPTPTTKPTTTRDPNLPSTTMGPIDCNAAPYWPHEDCDKVSPACIVTSYHHPPKAFDNYMY</sequence>
<dbReference type="GO" id="GO:0004568">
    <property type="term" value="F:chitinase activity"/>
    <property type="evidence" value="ECO:0007669"/>
    <property type="project" value="TreeGrafter"/>
</dbReference>
<dbReference type="PANTHER" id="PTHR11177">
    <property type="entry name" value="CHITINASE"/>
    <property type="match status" value="1"/>
</dbReference>
<dbReference type="GO" id="GO:0005975">
    <property type="term" value="P:carbohydrate metabolic process"/>
    <property type="evidence" value="ECO:0007669"/>
    <property type="project" value="InterPro"/>
</dbReference>
<proteinExistence type="predicted"/>
<evidence type="ECO:0000313" key="3">
    <source>
        <dbReference type="EMBL" id="JAI67459.1"/>
    </source>
</evidence>
<dbReference type="Pfam" id="PF00704">
    <property type="entry name" value="Glyco_hydro_18"/>
    <property type="match status" value="1"/>
</dbReference>
<dbReference type="GO" id="GO:0006032">
    <property type="term" value="P:chitin catabolic process"/>
    <property type="evidence" value="ECO:0007669"/>
    <property type="project" value="TreeGrafter"/>
</dbReference>
<feature type="compositionally biased region" description="Low complexity" evidence="1">
    <location>
        <begin position="82"/>
        <end position="94"/>
    </location>
</feature>
<name>A0A0P4WK32_SCYOL</name>
<dbReference type="PANTHER" id="PTHR11177:SF144">
    <property type="entry name" value="CHITINASE 5"/>
    <property type="match status" value="1"/>
</dbReference>
<dbReference type="PROSITE" id="PS51910">
    <property type="entry name" value="GH18_2"/>
    <property type="match status" value="1"/>
</dbReference>
<dbReference type="SUPFAM" id="SSF51445">
    <property type="entry name" value="(Trans)glycosidases"/>
    <property type="match status" value="1"/>
</dbReference>
<dbReference type="InterPro" id="IPR050314">
    <property type="entry name" value="Glycosyl_Hydrlase_18"/>
</dbReference>
<dbReference type="Gene3D" id="3.20.20.80">
    <property type="entry name" value="Glycosidases"/>
    <property type="match status" value="1"/>
</dbReference>
<reference evidence="3" key="1">
    <citation type="submission" date="2015-09" db="EMBL/GenBank/DDBJ databases">
        <title>Scylla olivacea transcriptome.</title>
        <authorList>
            <person name="Ikhwanuddin M."/>
        </authorList>
    </citation>
    <scope>NUCLEOTIDE SEQUENCE</scope>
</reference>
<organism evidence="3">
    <name type="scientific">Scylla olivacea</name>
    <name type="common">Orange mud crab</name>
    <name type="synonym">Cancer olivacea</name>
    <dbReference type="NCBI Taxonomy" id="85551"/>
    <lineage>
        <taxon>Eukaryota</taxon>
        <taxon>Metazoa</taxon>
        <taxon>Ecdysozoa</taxon>
        <taxon>Arthropoda</taxon>
        <taxon>Crustacea</taxon>
        <taxon>Multicrustacea</taxon>
        <taxon>Malacostraca</taxon>
        <taxon>Eumalacostraca</taxon>
        <taxon>Eucarida</taxon>
        <taxon>Decapoda</taxon>
        <taxon>Pleocyemata</taxon>
        <taxon>Brachyura</taxon>
        <taxon>Eubrachyura</taxon>
        <taxon>Portunoidea</taxon>
        <taxon>Portunidae</taxon>
        <taxon>Portuninae</taxon>
        <taxon>Scylla</taxon>
    </lineage>
</organism>